<dbReference type="Gene3D" id="1.10.10.10">
    <property type="entry name" value="Winged helix-like DNA-binding domain superfamily/Winged helix DNA-binding domain"/>
    <property type="match status" value="1"/>
</dbReference>
<feature type="domain" description="Metallo-beta-lactamase" evidence="2">
    <location>
        <begin position="15"/>
        <end position="116"/>
    </location>
</feature>
<dbReference type="Pfam" id="PF17778">
    <property type="entry name" value="WHD_BLACT"/>
    <property type="match status" value="1"/>
</dbReference>
<dbReference type="OrthoDB" id="17458at2759"/>
<dbReference type="InterPro" id="IPR041516">
    <property type="entry name" value="LACTB2_WH"/>
</dbReference>
<dbReference type="EMBL" id="JAAMPC010000013">
    <property type="protein sequence ID" value="KAG2269385.1"/>
    <property type="molecule type" value="Genomic_DNA"/>
</dbReference>
<proteinExistence type="predicted"/>
<feature type="domain" description="LACTB2 winged helix" evidence="3">
    <location>
        <begin position="149"/>
        <end position="185"/>
    </location>
</feature>
<evidence type="ECO:0008006" key="6">
    <source>
        <dbReference type="Google" id="ProtNLM"/>
    </source>
</evidence>
<keyword evidence="1" id="KW-0812">Transmembrane</keyword>
<dbReference type="Gene3D" id="3.60.15.10">
    <property type="entry name" value="Ribonuclease Z/Hydroxyacylglutathione hydrolase-like"/>
    <property type="match status" value="1"/>
</dbReference>
<reference evidence="4 5" key="1">
    <citation type="submission" date="2020-02" db="EMBL/GenBank/DDBJ databases">
        <authorList>
            <person name="Ma Q."/>
            <person name="Huang Y."/>
            <person name="Song X."/>
            <person name="Pei D."/>
        </authorList>
    </citation>
    <scope>NUCLEOTIDE SEQUENCE [LARGE SCALE GENOMIC DNA]</scope>
    <source>
        <strain evidence="4">Sxm20200214</strain>
        <tissue evidence="4">Leaf</tissue>
    </source>
</reference>
<dbReference type="InterPro" id="IPR036388">
    <property type="entry name" value="WH-like_DNA-bd_sf"/>
</dbReference>
<dbReference type="Pfam" id="PF00753">
    <property type="entry name" value="Lactamase_B"/>
    <property type="match status" value="1"/>
</dbReference>
<organism evidence="4 5">
    <name type="scientific">Brassica carinata</name>
    <name type="common">Ethiopian mustard</name>
    <name type="synonym">Abyssinian cabbage</name>
    <dbReference type="NCBI Taxonomy" id="52824"/>
    <lineage>
        <taxon>Eukaryota</taxon>
        <taxon>Viridiplantae</taxon>
        <taxon>Streptophyta</taxon>
        <taxon>Embryophyta</taxon>
        <taxon>Tracheophyta</taxon>
        <taxon>Spermatophyta</taxon>
        <taxon>Magnoliopsida</taxon>
        <taxon>eudicotyledons</taxon>
        <taxon>Gunneridae</taxon>
        <taxon>Pentapetalae</taxon>
        <taxon>rosids</taxon>
        <taxon>malvids</taxon>
        <taxon>Brassicales</taxon>
        <taxon>Brassicaceae</taxon>
        <taxon>Brassiceae</taxon>
        <taxon>Brassica</taxon>
    </lineage>
</organism>
<name>A0A8X7U7Q4_BRACI</name>
<protein>
    <recommendedName>
        <fullName evidence="6">Metallo-beta-lactamase domain-containing protein</fullName>
    </recommendedName>
</protein>
<keyword evidence="5" id="KW-1185">Reference proteome</keyword>
<dbReference type="PANTHER" id="PTHR23131:SF0">
    <property type="entry name" value="ENDORIBONUCLEASE LACTB2"/>
    <property type="match status" value="1"/>
</dbReference>
<evidence type="ECO:0000313" key="4">
    <source>
        <dbReference type="EMBL" id="KAG2269385.1"/>
    </source>
</evidence>
<feature type="transmembrane region" description="Helical" evidence="1">
    <location>
        <begin position="224"/>
        <end position="242"/>
    </location>
</feature>
<accession>A0A8X7U7Q4</accession>
<dbReference type="AlphaFoldDB" id="A0A8X7U7Q4"/>
<dbReference type="InterPro" id="IPR001279">
    <property type="entry name" value="Metallo-B-lactamas"/>
</dbReference>
<dbReference type="SUPFAM" id="SSF56281">
    <property type="entry name" value="Metallo-hydrolase/oxidoreductase"/>
    <property type="match status" value="1"/>
</dbReference>
<keyword evidence="1" id="KW-1133">Transmembrane helix</keyword>
<dbReference type="FunFam" id="1.10.10.10:FF:000534">
    <property type="entry name" value="Metallo-hydrolase/oxidoreductase superfamily protein"/>
    <property type="match status" value="1"/>
</dbReference>
<dbReference type="InterPro" id="IPR036866">
    <property type="entry name" value="RibonucZ/Hydroxyglut_hydro"/>
</dbReference>
<evidence type="ECO:0000313" key="5">
    <source>
        <dbReference type="Proteomes" id="UP000886595"/>
    </source>
</evidence>
<comment type="caution">
    <text evidence="4">The sequence shown here is derived from an EMBL/GenBank/DDBJ whole genome shotgun (WGS) entry which is preliminary data.</text>
</comment>
<evidence type="ECO:0000259" key="2">
    <source>
        <dbReference type="Pfam" id="PF00753"/>
    </source>
</evidence>
<dbReference type="InterPro" id="IPR050662">
    <property type="entry name" value="Sec-metab_biosynth-thioest"/>
</dbReference>
<evidence type="ECO:0000259" key="3">
    <source>
        <dbReference type="Pfam" id="PF17778"/>
    </source>
</evidence>
<sequence length="250" mass="28167">MKLKKIVDALPRKLIVFVTHHHRDHIGGLSAIQESNPDAVLVAHVKTRNRIDGWSGKYTPVSGGENIYVNGQSLIVILLRKSFLDIRSGGNMTEYFQTTYKFLELSPHVVIPMHGRVNLWPKHMLCGYLKNRRSREESILKATEDGAQTLFDIVSNVYSKVDRSFWLAAASNVRLHIDNLAVENKLPEGFSIQKFRASCGFSFKVRWAAGYTGSRIPFKINKRGLIMSVIAAGAGYFLLFACKKKKTIES</sequence>
<evidence type="ECO:0000256" key="1">
    <source>
        <dbReference type="SAM" id="Phobius"/>
    </source>
</evidence>
<gene>
    <name evidence="4" type="ORF">Bca52824_063940</name>
</gene>
<dbReference type="GO" id="GO:0009536">
    <property type="term" value="C:plastid"/>
    <property type="evidence" value="ECO:0007669"/>
    <property type="project" value="TreeGrafter"/>
</dbReference>
<dbReference type="PANTHER" id="PTHR23131">
    <property type="entry name" value="ENDORIBONUCLEASE LACTB2"/>
    <property type="match status" value="1"/>
</dbReference>
<dbReference type="Proteomes" id="UP000886595">
    <property type="component" value="Unassembled WGS sequence"/>
</dbReference>
<keyword evidence="1" id="KW-0472">Membrane</keyword>